<dbReference type="Pfam" id="PF08276">
    <property type="entry name" value="PAN_2"/>
    <property type="match status" value="1"/>
</dbReference>
<organism evidence="22">
    <name type="scientific">Leavenworthia alabamica</name>
    <name type="common">Alabama glade-cress</name>
    <dbReference type="NCBI Taxonomy" id="310722"/>
    <lineage>
        <taxon>Eukaryota</taxon>
        <taxon>Viridiplantae</taxon>
        <taxon>Streptophyta</taxon>
        <taxon>Embryophyta</taxon>
        <taxon>Tracheophyta</taxon>
        <taxon>Spermatophyta</taxon>
        <taxon>Magnoliopsida</taxon>
        <taxon>eudicotyledons</taxon>
        <taxon>Gunneridae</taxon>
        <taxon>Pentapetalae</taxon>
        <taxon>rosids</taxon>
        <taxon>malvids</taxon>
        <taxon>Brassicales</taxon>
        <taxon>Brassicaceae</taxon>
        <taxon>Cardamineae</taxon>
        <taxon>Leavenworthia</taxon>
    </lineage>
</organism>
<evidence type="ECO:0000259" key="19">
    <source>
        <dbReference type="PROSITE" id="PS50011"/>
    </source>
</evidence>
<evidence type="ECO:0000256" key="12">
    <source>
        <dbReference type="ARBA" id="ARBA00023157"/>
    </source>
</evidence>
<comment type="catalytic activity">
    <reaction evidence="15 16">
        <text>L-seryl-[protein] + ATP = O-phospho-L-seryl-[protein] + ADP + H(+)</text>
        <dbReference type="Rhea" id="RHEA:17989"/>
        <dbReference type="Rhea" id="RHEA-COMP:9863"/>
        <dbReference type="Rhea" id="RHEA-COMP:11604"/>
        <dbReference type="ChEBI" id="CHEBI:15378"/>
        <dbReference type="ChEBI" id="CHEBI:29999"/>
        <dbReference type="ChEBI" id="CHEBI:30616"/>
        <dbReference type="ChEBI" id="CHEBI:83421"/>
        <dbReference type="ChEBI" id="CHEBI:456216"/>
        <dbReference type="EC" id="2.7.11.1"/>
    </reaction>
</comment>
<dbReference type="PROSITE" id="PS00107">
    <property type="entry name" value="PROTEIN_KINASE_ATP"/>
    <property type="match status" value="1"/>
</dbReference>
<dbReference type="InterPro" id="IPR001245">
    <property type="entry name" value="Ser-Thr/Tyr_kinase_cat_dom"/>
</dbReference>
<sequence length="836" mass="95492">MSYEALNKPHSYTFIFLFVLILFLGISISANILSSTESLTISSNKTIVSPGEVFELGFFKLLGDNWYLGIWYKTMIAPRTYVWVANRDNPLSSSIGILKISRANLVLLNQSNIPVWSTNLTAAVRFPVVAELYDTGNFVLRDSKTNDSDGFLWESFDFPTDTLLPQMKLGWDLKRGRNRFLYSWKNPYDPSSGKYEFRLEQLQRIPEFFLWMERHLIVYRAGPWDGLRFSGIPEMQQWDNTIYNFTENREEAAFTFRLTNHDRYSRLILNSDGILQRFTWSNQDGWNMYSSIPKDKCDIYQLCGPYAYCDMNTSPMCNCIEGFVPNNSEKWESGNPSDRCQRKMQLTCGGDNFVQLSNMKLPATTPAILDKRIGLNDCKKRCVRNCSCTAYANADVRNGGWGCLIWIGEFTDIRNYVVGGQDLYVRVSSADIGRRRNISGKVIGLTVGVSVILLVSLIMYCFWKKKHKRAVASIVNQESKRHLFEESKTDDFELPLIEFEALVMATNNFSDSNKLGEGGFGIVYKGKLIDGQEIAVKRLSKMSHQGTNEFKNEVRLIARLQHINLVRLLSWCVYTDEKILIYEYLENRSLDSHIFDKEQSFKLNWQKRFDIINGIARGLLYLHQDSRCKIIHRDLKAGNILLDKDMNPKISDFGMAKIFEKDETEANTRKVVGTYGYMAPEYAMDGKFSVKSDAFSFGVLLLEIVSGKRNRGFYSSNRDTTLLNWTWGNWKEGNGLQIVDPIIIDSSSTLSTFRQQEVLRCIQIGLLCVQEYAEDRPKMSTVVLMLGSKTGEIPLPKPPGFCVARISPETNSSSSTQRAVESLTVNQITLSVIDGR</sequence>
<dbReference type="SMART" id="SM00473">
    <property type="entry name" value="PAN_AP"/>
    <property type="match status" value="1"/>
</dbReference>
<evidence type="ECO:0000256" key="10">
    <source>
        <dbReference type="ARBA" id="ARBA00022989"/>
    </source>
</evidence>
<keyword evidence="22" id="KW-0675">Receptor</keyword>
<dbReference type="GO" id="GO:0048544">
    <property type="term" value="P:recognition of pollen"/>
    <property type="evidence" value="ECO:0007669"/>
    <property type="project" value="InterPro"/>
</dbReference>
<dbReference type="InterPro" id="IPR000858">
    <property type="entry name" value="S_locus_glycoprot_dom"/>
</dbReference>
<dbReference type="InterPro" id="IPR008271">
    <property type="entry name" value="Ser/Thr_kinase_AS"/>
</dbReference>
<dbReference type="PROSITE" id="PS50011">
    <property type="entry name" value="PROTEIN_KINASE_DOM"/>
    <property type="match status" value="1"/>
</dbReference>
<accession>A0A2Z4HJM8</accession>
<dbReference type="Pfam" id="PF11883">
    <property type="entry name" value="DUF3403"/>
    <property type="match status" value="1"/>
</dbReference>
<dbReference type="CDD" id="cd00028">
    <property type="entry name" value="B_lectin"/>
    <property type="match status" value="1"/>
</dbReference>
<dbReference type="PANTHER" id="PTHR27002:SF150">
    <property type="entry name" value="RECEPTOR-LIKE SERINE_THREONINE-PROTEIN KINASE SD1-8"/>
    <property type="match status" value="1"/>
</dbReference>
<evidence type="ECO:0000256" key="5">
    <source>
        <dbReference type="ARBA" id="ARBA00022692"/>
    </source>
</evidence>
<feature type="domain" description="Apple" evidence="21">
    <location>
        <begin position="348"/>
        <end position="428"/>
    </location>
</feature>
<dbReference type="Gene3D" id="2.90.10.10">
    <property type="entry name" value="Bulb-type lectin domain"/>
    <property type="match status" value="1"/>
</dbReference>
<dbReference type="Pfam" id="PF07714">
    <property type="entry name" value="PK_Tyr_Ser-Thr"/>
    <property type="match status" value="1"/>
</dbReference>
<dbReference type="PROSITE" id="PS50927">
    <property type="entry name" value="BULB_LECTIN"/>
    <property type="match status" value="1"/>
</dbReference>
<dbReference type="PANTHER" id="PTHR27002">
    <property type="entry name" value="RECEPTOR-LIKE SERINE/THREONINE-PROTEIN KINASE SD1-8"/>
    <property type="match status" value="1"/>
</dbReference>
<comment type="catalytic activity">
    <reaction evidence="14 16">
        <text>L-threonyl-[protein] + ATP = O-phospho-L-threonyl-[protein] + ADP + H(+)</text>
        <dbReference type="Rhea" id="RHEA:46608"/>
        <dbReference type="Rhea" id="RHEA-COMP:11060"/>
        <dbReference type="Rhea" id="RHEA-COMP:11605"/>
        <dbReference type="ChEBI" id="CHEBI:15378"/>
        <dbReference type="ChEBI" id="CHEBI:30013"/>
        <dbReference type="ChEBI" id="CHEBI:30616"/>
        <dbReference type="ChEBI" id="CHEBI:61977"/>
        <dbReference type="ChEBI" id="CHEBI:456216"/>
        <dbReference type="EC" id="2.7.11.1"/>
    </reaction>
</comment>
<comment type="similarity">
    <text evidence="16">Belongs to the protein kinase superfamily. Ser/Thr protein kinase family.</text>
</comment>
<dbReference type="Gene3D" id="1.10.510.10">
    <property type="entry name" value="Transferase(Phosphotransferase) domain 1"/>
    <property type="match status" value="1"/>
</dbReference>
<evidence type="ECO:0000259" key="20">
    <source>
        <dbReference type="PROSITE" id="PS50927"/>
    </source>
</evidence>
<dbReference type="Pfam" id="PF00954">
    <property type="entry name" value="S_locus_glycop"/>
    <property type="match status" value="1"/>
</dbReference>
<evidence type="ECO:0000256" key="15">
    <source>
        <dbReference type="ARBA" id="ARBA00048679"/>
    </source>
</evidence>
<feature type="transmembrane region" description="Helical" evidence="18">
    <location>
        <begin position="12"/>
        <end position="33"/>
    </location>
</feature>
<evidence type="ECO:0000256" key="9">
    <source>
        <dbReference type="ARBA" id="ARBA00022840"/>
    </source>
</evidence>
<keyword evidence="2" id="KW-1003">Cell membrane</keyword>
<evidence type="ECO:0000256" key="16">
    <source>
        <dbReference type="PIRNR" id="PIRNR000641"/>
    </source>
</evidence>
<feature type="domain" description="Protein kinase" evidence="19">
    <location>
        <begin position="509"/>
        <end position="795"/>
    </location>
</feature>
<keyword evidence="11 18" id="KW-0472">Membrane</keyword>
<dbReference type="SMART" id="SM00220">
    <property type="entry name" value="S_TKc"/>
    <property type="match status" value="1"/>
</dbReference>
<keyword evidence="12" id="KW-1015">Disulfide bond</keyword>
<dbReference type="GO" id="GO:0106310">
    <property type="term" value="F:protein serine kinase activity"/>
    <property type="evidence" value="ECO:0007669"/>
    <property type="project" value="RHEA"/>
</dbReference>
<evidence type="ECO:0000256" key="18">
    <source>
        <dbReference type="SAM" id="Phobius"/>
    </source>
</evidence>
<keyword evidence="9 16" id="KW-0067">ATP-binding</keyword>
<dbReference type="Pfam" id="PF12398">
    <property type="entry name" value="DUF3660"/>
    <property type="match status" value="1"/>
</dbReference>
<evidence type="ECO:0000313" key="22">
    <source>
        <dbReference type="EMBL" id="AWW15240.1"/>
    </source>
</evidence>
<dbReference type="GO" id="GO:0004674">
    <property type="term" value="F:protein serine/threonine kinase activity"/>
    <property type="evidence" value="ECO:0007669"/>
    <property type="project" value="UniProtKB-KW"/>
</dbReference>
<dbReference type="InterPro" id="IPR036426">
    <property type="entry name" value="Bulb-type_lectin_dom_sf"/>
</dbReference>
<dbReference type="Gene3D" id="3.30.200.20">
    <property type="entry name" value="Phosphorylase Kinase, domain 1"/>
    <property type="match status" value="1"/>
</dbReference>
<dbReference type="CDD" id="cd14066">
    <property type="entry name" value="STKc_IRAK"/>
    <property type="match status" value="1"/>
</dbReference>
<keyword evidence="7 16" id="KW-0547">Nucleotide-binding</keyword>
<dbReference type="GO" id="GO:0005524">
    <property type="term" value="F:ATP binding"/>
    <property type="evidence" value="ECO:0007669"/>
    <property type="project" value="UniProtKB-UniRule"/>
</dbReference>
<protein>
    <recommendedName>
        <fullName evidence="16">Receptor-like serine/threonine-protein kinase</fullName>
        <ecNumber evidence="16">2.7.11.1</ecNumber>
    </recommendedName>
</protein>
<evidence type="ECO:0000256" key="8">
    <source>
        <dbReference type="ARBA" id="ARBA00022777"/>
    </source>
</evidence>
<dbReference type="InterPro" id="IPR022126">
    <property type="entry name" value="S-locus_recpt_kinase"/>
</dbReference>
<keyword evidence="4 16" id="KW-0808">Transferase</keyword>
<keyword evidence="6" id="KW-0732">Signal</keyword>
<dbReference type="InterPro" id="IPR011009">
    <property type="entry name" value="Kinase-like_dom_sf"/>
</dbReference>
<dbReference type="SMART" id="SM00108">
    <property type="entry name" value="B_lectin"/>
    <property type="match status" value="1"/>
</dbReference>
<dbReference type="InterPro" id="IPR003609">
    <property type="entry name" value="Pan_app"/>
</dbReference>
<evidence type="ECO:0000256" key="1">
    <source>
        <dbReference type="ARBA" id="ARBA00004251"/>
    </source>
</evidence>
<keyword evidence="13" id="KW-0325">Glycoprotein</keyword>
<name>A0A2Z4HJM8_LEAAL</name>
<keyword evidence="8 16" id="KW-0418">Kinase</keyword>
<evidence type="ECO:0000256" key="4">
    <source>
        <dbReference type="ARBA" id="ARBA00022679"/>
    </source>
</evidence>
<feature type="binding site" evidence="17">
    <location>
        <position position="537"/>
    </location>
    <ligand>
        <name>ATP</name>
        <dbReference type="ChEBI" id="CHEBI:30616"/>
    </ligand>
</feature>
<feature type="domain" description="Bulb-type lectin" evidence="20">
    <location>
        <begin position="32"/>
        <end position="153"/>
    </location>
</feature>
<comment type="subcellular location">
    <subcellularLocation>
        <location evidence="1">Cell membrane</location>
        <topology evidence="1">Single-pass type I membrane protein</topology>
    </subcellularLocation>
</comment>
<evidence type="ECO:0000256" key="6">
    <source>
        <dbReference type="ARBA" id="ARBA00022729"/>
    </source>
</evidence>
<dbReference type="EC" id="2.7.11.1" evidence="16"/>
<dbReference type="InterPro" id="IPR017441">
    <property type="entry name" value="Protein_kinase_ATP_BS"/>
</dbReference>
<dbReference type="FunFam" id="1.10.510.10:FF:000060">
    <property type="entry name" value="G-type lectin S-receptor-like serine/threonine-protein kinase"/>
    <property type="match status" value="1"/>
</dbReference>
<keyword evidence="3 16" id="KW-0723">Serine/threonine-protein kinase</keyword>
<dbReference type="FunFam" id="3.30.200.20:FF:000195">
    <property type="entry name" value="G-type lectin S-receptor-like serine/threonine-protein kinase"/>
    <property type="match status" value="1"/>
</dbReference>
<evidence type="ECO:0000256" key="14">
    <source>
        <dbReference type="ARBA" id="ARBA00047899"/>
    </source>
</evidence>
<keyword evidence="5 18" id="KW-0812">Transmembrane</keyword>
<evidence type="ECO:0000259" key="21">
    <source>
        <dbReference type="PROSITE" id="PS50948"/>
    </source>
</evidence>
<dbReference type="InterPro" id="IPR021820">
    <property type="entry name" value="S-locus_recpt_kinase_C"/>
</dbReference>
<dbReference type="PIRSF" id="PIRSF000641">
    <property type="entry name" value="SRK"/>
    <property type="match status" value="1"/>
</dbReference>
<dbReference type="InterPro" id="IPR024171">
    <property type="entry name" value="SRK-like_kinase"/>
</dbReference>
<evidence type="ECO:0000256" key="11">
    <source>
        <dbReference type="ARBA" id="ARBA00023136"/>
    </source>
</evidence>
<evidence type="ECO:0000256" key="7">
    <source>
        <dbReference type="ARBA" id="ARBA00022741"/>
    </source>
</evidence>
<dbReference type="PROSITE" id="PS50948">
    <property type="entry name" value="PAN"/>
    <property type="match status" value="1"/>
</dbReference>
<dbReference type="InterPro" id="IPR000719">
    <property type="entry name" value="Prot_kinase_dom"/>
</dbReference>
<dbReference type="CDD" id="cd01098">
    <property type="entry name" value="PAN_AP_plant"/>
    <property type="match status" value="1"/>
</dbReference>
<feature type="transmembrane region" description="Helical" evidence="18">
    <location>
        <begin position="442"/>
        <end position="463"/>
    </location>
</feature>
<evidence type="ECO:0000256" key="2">
    <source>
        <dbReference type="ARBA" id="ARBA00022475"/>
    </source>
</evidence>
<dbReference type="Pfam" id="PF01453">
    <property type="entry name" value="B_lectin"/>
    <property type="match status" value="1"/>
</dbReference>
<keyword evidence="10 18" id="KW-1133">Transmembrane helix</keyword>
<reference evidence="22" key="1">
    <citation type="submission" date="2017-07" db="EMBL/GenBank/DDBJ databases">
        <title>The Unusual S Locus of Leavenworthia is Composed of Two Sets of Paralogous Loci.</title>
        <authorList>
            <person name="Chantha S.-C."/>
            <person name="Herman A.C."/>
            <person name="Castric V."/>
            <person name="Vekemans X."/>
            <person name="Marande W."/>
            <person name="Schoen D.J."/>
        </authorList>
    </citation>
    <scope>NUCLEOTIDE SEQUENCE</scope>
    <source>
        <strain evidence="22">LaSRK</strain>
    </source>
</reference>
<evidence type="ECO:0000256" key="17">
    <source>
        <dbReference type="PROSITE-ProRule" id="PRU10141"/>
    </source>
</evidence>
<dbReference type="GO" id="GO:0005886">
    <property type="term" value="C:plasma membrane"/>
    <property type="evidence" value="ECO:0007669"/>
    <property type="project" value="UniProtKB-SubCell"/>
</dbReference>
<dbReference type="SUPFAM" id="SSF56112">
    <property type="entry name" value="Protein kinase-like (PK-like)"/>
    <property type="match status" value="1"/>
</dbReference>
<proteinExistence type="inferred from homology"/>
<dbReference type="SUPFAM" id="SSF51110">
    <property type="entry name" value="alpha-D-mannose-specific plant lectins"/>
    <property type="match status" value="1"/>
</dbReference>
<evidence type="ECO:0000256" key="13">
    <source>
        <dbReference type="ARBA" id="ARBA00023180"/>
    </source>
</evidence>
<dbReference type="EMBL" id="MF572329">
    <property type="protein sequence ID" value="AWW15240.1"/>
    <property type="molecule type" value="Genomic_DNA"/>
</dbReference>
<dbReference type="AlphaFoldDB" id="A0A2Z4HJM8"/>
<dbReference type="PROSITE" id="PS00108">
    <property type="entry name" value="PROTEIN_KINASE_ST"/>
    <property type="match status" value="1"/>
</dbReference>
<evidence type="ECO:0000256" key="3">
    <source>
        <dbReference type="ARBA" id="ARBA00022527"/>
    </source>
</evidence>
<dbReference type="InterPro" id="IPR001480">
    <property type="entry name" value="Bulb-type_lectin_dom"/>
</dbReference>